<feature type="chain" id="PRO_5035452963" description="EGF-like domain-containing protein" evidence="1">
    <location>
        <begin position="24"/>
        <end position="92"/>
    </location>
</feature>
<reference evidence="2" key="1">
    <citation type="journal article" date="2020" name="bioRxiv">
        <title>Whole genome comparisons of ergot fungi reveals the divergence and evolution of species within the genus Claviceps are the result of varying mechanisms driving genome evolution and host range expansion.</title>
        <authorList>
            <person name="Wyka S.A."/>
            <person name="Mondo S.J."/>
            <person name="Liu M."/>
            <person name="Dettman J."/>
            <person name="Nalam V."/>
            <person name="Broders K.D."/>
        </authorList>
    </citation>
    <scope>NUCLEOTIDE SEQUENCE</scope>
    <source>
        <strain evidence="2">CCC 489</strain>
    </source>
</reference>
<dbReference type="AlphaFoldDB" id="A0A8K0J6Z7"/>
<evidence type="ECO:0000256" key="1">
    <source>
        <dbReference type="SAM" id="SignalP"/>
    </source>
</evidence>
<evidence type="ECO:0000313" key="3">
    <source>
        <dbReference type="Proteomes" id="UP000811619"/>
    </source>
</evidence>
<keyword evidence="1" id="KW-0732">Signal</keyword>
<accession>A0A8K0J6Z7</accession>
<organism evidence="2 3">
    <name type="scientific">Claviceps africana</name>
    <dbReference type="NCBI Taxonomy" id="83212"/>
    <lineage>
        <taxon>Eukaryota</taxon>
        <taxon>Fungi</taxon>
        <taxon>Dikarya</taxon>
        <taxon>Ascomycota</taxon>
        <taxon>Pezizomycotina</taxon>
        <taxon>Sordariomycetes</taxon>
        <taxon>Hypocreomycetidae</taxon>
        <taxon>Hypocreales</taxon>
        <taxon>Clavicipitaceae</taxon>
        <taxon>Claviceps</taxon>
    </lineage>
</organism>
<evidence type="ECO:0008006" key="4">
    <source>
        <dbReference type="Google" id="ProtNLM"/>
    </source>
</evidence>
<name>A0A8K0J6Z7_9HYPO</name>
<proteinExistence type="predicted"/>
<dbReference type="Proteomes" id="UP000811619">
    <property type="component" value="Unassembled WGS sequence"/>
</dbReference>
<feature type="signal peptide" evidence="1">
    <location>
        <begin position="1"/>
        <end position="23"/>
    </location>
</feature>
<evidence type="ECO:0000313" key="2">
    <source>
        <dbReference type="EMBL" id="KAG5926169.1"/>
    </source>
</evidence>
<comment type="caution">
    <text evidence="2">The sequence shown here is derived from an EMBL/GenBank/DDBJ whole genome shotgun (WGS) entry which is preliminary data.</text>
</comment>
<sequence>MKSTAACLAFAMALVANIPAANASGSINCSQPSAACHAASGDCKDATCHGKGAQIRCDCPTGYTDIIACDAECVIPKDLSDDSNLPDPGSAQ</sequence>
<protein>
    <recommendedName>
        <fullName evidence="4">EGF-like domain-containing protein</fullName>
    </recommendedName>
</protein>
<gene>
    <name evidence="2" type="ORF">E4U42_003564</name>
</gene>
<keyword evidence="3" id="KW-1185">Reference proteome</keyword>
<dbReference type="EMBL" id="SRPY01000292">
    <property type="protein sequence ID" value="KAG5926169.1"/>
    <property type="molecule type" value="Genomic_DNA"/>
</dbReference>